<dbReference type="Proteomes" id="UP000007015">
    <property type="component" value="Chromosome 2"/>
</dbReference>
<evidence type="ECO:0000313" key="2">
    <source>
        <dbReference type="Proteomes" id="UP000007015"/>
    </source>
</evidence>
<organism evidence="1 2">
    <name type="scientific">Oryza sativa subsp. indica</name>
    <name type="common">Rice</name>
    <dbReference type="NCBI Taxonomy" id="39946"/>
    <lineage>
        <taxon>Eukaryota</taxon>
        <taxon>Viridiplantae</taxon>
        <taxon>Streptophyta</taxon>
        <taxon>Embryophyta</taxon>
        <taxon>Tracheophyta</taxon>
        <taxon>Spermatophyta</taxon>
        <taxon>Magnoliopsida</taxon>
        <taxon>Liliopsida</taxon>
        <taxon>Poales</taxon>
        <taxon>Poaceae</taxon>
        <taxon>BOP clade</taxon>
        <taxon>Oryzoideae</taxon>
        <taxon>Oryzeae</taxon>
        <taxon>Oryzinae</taxon>
        <taxon>Oryza</taxon>
        <taxon>Oryza sativa</taxon>
    </lineage>
</organism>
<dbReference type="EMBL" id="CM000127">
    <property type="protein sequence ID" value="EEC73178.1"/>
    <property type="molecule type" value="Genomic_DNA"/>
</dbReference>
<reference evidence="1 2" key="1">
    <citation type="journal article" date="2005" name="PLoS Biol.">
        <title>The genomes of Oryza sativa: a history of duplications.</title>
        <authorList>
            <person name="Yu J."/>
            <person name="Wang J."/>
            <person name="Lin W."/>
            <person name="Li S."/>
            <person name="Li H."/>
            <person name="Zhou J."/>
            <person name="Ni P."/>
            <person name="Dong W."/>
            <person name="Hu S."/>
            <person name="Zeng C."/>
            <person name="Zhang J."/>
            <person name="Zhang Y."/>
            <person name="Li R."/>
            <person name="Xu Z."/>
            <person name="Li S."/>
            <person name="Li X."/>
            <person name="Zheng H."/>
            <person name="Cong L."/>
            <person name="Lin L."/>
            <person name="Yin J."/>
            <person name="Geng J."/>
            <person name="Li G."/>
            <person name="Shi J."/>
            <person name="Liu J."/>
            <person name="Lv H."/>
            <person name="Li J."/>
            <person name="Wang J."/>
            <person name="Deng Y."/>
            <person name="Ran L."/>
            <person name="Shi X."/>
            <person name="Wang X."/>
            <person name="Wu Q."/>
            <person name="Li C."/>
            <person name="Ren X."/>
            <person name="Wang J."/>
            <person name="Wang X."/>
            <person name="Li D."/>
            <person name="Liu D."/>
            <person name="Zhang X."/>
            <person name="Ji Z."/>
            <person name="Zhao W."/>
            <person name="Sun Y."/>
            <person name="Zhang Z."/>
            <person name="Bao J."/>
            <person name="Han Y."/>
            <person name="Dong L."/>
            <person name="Ji J."/>
            <person name="Chen P."/>
            <person name="Wu S."/>
            <person name="Liu J."/>
            <person name="Xiao Y."/>
            <person name="Bu D."/>
            <person name="Tan J."/>
            <person name="Yang L."/>
            <person name="Ye C."/>
            <person name="Zhang J."/>
            <person name="Xu J."/>
            <person name="Zhou Y."/>
            <person name="Yu Y."/>
            <person name="Zhang B."/>
            <person name="Zhuang S."/>
            <person name="Wei H."/>
            <person name="Liu B."/>
            <person name="Lei M."/>
            <person name="Yu H."/>
            <person name="Li Y."/>
            <person name="Xu H."/>
            <person name="Wei S."/>
            <person name="He X."/>
            <person name="Fang L."/>
            <person name="Zhang Z."/>
            <person name="Zhang Y."/>
            <person name="Huang X."/>
            <person name="Su Z."/>
            <person name="Tong W."/>
            <person name="Li J."/>
            <person name="Tong Z."/>
            <person name="Li S."/>
            <person name="Ye J."/>
            <person name="Wang L."/>
            <person name="Fang L."/>
            <person name="Lei T."/>
            <person name="Chen C."/>
            <person name="Chen H."/>
            <person name="Xu Z."/>
            <person name="Li H."/>
            <person name="Huang H."/>
            <person name="Zhang F."/>
            <person name="Xu H."/>
            <person name="Li N."/>
            <person name="Zhao C."/>
            <person name="Li S."/>
            <person name="Dong L."/>
            <person name="Huang Y."/>
            <person name="Li L."/>
            <person name="Xi Y."/>
            <person name="Qi Q."/>
            <person name="Li W."/>
            <person name="Zhang B."/>
            <person name="Hu W."/>
            <person name="Zhang Y."/>
            <person name="Tian X."/>
            <person name="Jiao Y."/>
            <person name="Liang X."/>
            <person name="Jin J."/>
            <person name="Gao L."/>
            <person name="Zheng W."/>
            <person name="Hao B."/>
            <person name="Liu S."/>
            <person name="Wang W."/>
            <person name="Yuan L."/>
            <person name="Cao M."/>
            <person name="McDermott J."/>
            <person name="Samudrala R."/>
            <person name="Wang J."/>
            <person name="Wong G.K."/>
            <person name="Yang H."/>
        </authorList>
    </citation>
    <scope>NUCLEOTIDE SEQUENCE [LARGE SCALE GENOMIC DNA]</scope>
    <source>
        <strain evidence="2">cv. 93-11</strain>
    </source>
</reference>
<dbReference type="HOGENOM" id="CLU_3017614_0_0_1"/>
<dbReference type="AlphaFoldDB" id="B8AHX4"/>
<protein>
    <submittedName>
        <fullName evidence="1">Uncharacterized protein</fullName>
    </submittedName>
</protein>
<gene>
    <name evidence="1" type="ORF">OsI_07225</name>
</gene>
<accession>B8AHX4</accession>
<dbReference type="Gramene" id="BGIOSGA008213-TA">
    <property type="protein sequence ID" value="BGIOSGA008213-PA"/>
    <property type="gene ID" value="BGIOSGA008213"/>
</dbReference>
<sequence>MAILCHGSHTGVTPYTTQLRLGSVTRELRRGEPGPGEFHGWCKLVNAQTKDLDIDG</sequence>
<keyword evidence="2" id="KW-1185">Reference proteome</keyword>
<proteinExistence type="predicted"/>
<evidence type="ECO:0000313" key="1">
    <source>
        <dbReference type="EMBL" id="EEC73178.1"/>
    </source>
</evidence>
<name>B8AHX4_ORYSI</name>